<dbReference type="AlphaFoldDB" id="A0A553NBL7"/>
<dbReference type="GO" id="GO:0005840">
    <property type="term" value="C:ribosome"/>
    <property type="evidence" value="ECO:0007669"/>
    <property type="project" value="UniProtKB-KW"/>
</dbReference>
<dbReference type="Proteomes" id="UP000318571">
    <property type="component" value="Chromosome 10"/>
</dbReference>
<dbReference type="OMA" id="HEPMEGE"/>
<evidence type="ECO:0000313" key="5">
    <source>
        <dbReference type="Proteomes" id="UP000318571"/>
    </source>
</evidence>
<gene>
    <name evidence="4" type="ORF">TCAL_03980</name>
</gene>
<keyword evidence="2" id="KW-0689">Ribosomal protein</keyword>
<dbReference type="GO" id="GO:1990904">
    <property type="term" value="C:ribonucleoprotein complex"/>
    <property type="evidence" value="ECO:0007669"/>
    <property type="project" value="UniProtKB-KW"/>
</dbReference>
<evidence type="ECO:0008006" key="6">
    <source>
        <dbReference type="Google" id="ProtNLM"/>
    </source>
</evidence>
<evidence type="ECO:0000256" key="2">
    <source>
        <dbReference type="ARBA" id="ARBA00022980"/>
    </source>
</evidence>
<comment type="caution">
    <text evidence="4">The sequence shown here is derived from an EMBL/GenBank/DDBJ whole genome shotgun (WGS) entry which is preliminary data.</text>
</comment>
<dbReference type="SUPFAM" id="SSF53137">
    <property type="entry name" value="Translational machinery components"/>
    <property type="match status" value="1"/>
</dbReference>
<evidence type="ECO:0000313" key="4">
    <source>
        <dbReference type="EMBL" id="TRY62842.1"/>
    </source>
</evidence>
<keyword evidence="5" id="KW-1185">Reference proteome</keyword>
<dbReference type="Pfam" id="PF00411">
    <property type="entry name" value="Ribosomal_S11"/>
    <property type="match status" value="1"/>
</dbReference>
<evidence type="ECO:0000256" key="1">
    <source>
        <dbReference type="ARBA" id="ARBA00006194"/>
    </source>
</evidence>
<evidence type="ECO:0000256" key="3">
    <source>
        <dbReference type="ARBA" id="ARBA00023274"/>
    </source>
</evidence>
<proteinExistence type="inferred from homology"/>
<sequence length="174" mass="19516">MSTTDLRGPTIDESDHASINIDALARDMGEDGSVGIERPFERHPNGDMAERVFYGVKFKDMPYVQVLCAPNSTRFWLRDISHKKLLYVTPVRLGFLNAKRRSNVAAQAAGLSLGQQIRNLNIKAVRVKIDGFNNGRVAGLKGILQAGIHIVSVTDNSYVDWGWRKRAKKPKRRN</sequence>
<accession>A0A553NBL7</accession>
<dbReference type="GO" id="GO:0003735">
    <property type="term" value="F:structural constituent of ribosome"/>
    <property type="evidence" value="ECO:0007669"/>
    <property type="project" value="InterPro"/>
</dbReference>
<dbReference type="PANTHER" id="PTHR11759">
    <property type="entry name" value="40S RIBOSOMAL PROTEIN S14/30S RIBOSOMAL PROTEIN S11"/>
    <property type="match status" value="1"/>
</dbReference>
<dbReference type="InterPro" id="IPR001971">
    <property type="entry name" value="Ribosomal_uS11"/>
</dbReference>
<dbReference type="InterPro" id="IPR036967">
    <property type="entry name" value="Ribosomal_uS11_sf"/>
</dbReference>
<organism evidence="4 5">
    <name type="scientific">Tigriopus californicus</name>
    <name type="common">Marine copepod</name>
    <dbReference type="NCBI Taxonomy" id="6832"/>
    <lineage>
        <taxon>Eukaryota</taxon>
        <taxon>Metazoa</taxon>
        <taxon>Ecdysozoa</taxon>
        <taxon>Arthropoda</taxon>
        <taxon>Crustacea</taxon>
        <taxon>Multicrustacea</taxon>
        <taxon>Hexanauplia</taxon>
        <taxon>Copepoda</taxon>
        <taxon>Harpacticoida</taxon>
        <taxon>Harpacticidae</taxon>
        <taxon>Tigriopus</taxon>
    </lineage>
</organism>
<dbReference type="STRING" id="6832.A0A553NBL7"/>
<reference evidence="4 5" key="1">
    <citation type="journal article" date="2018" name="Nat. Ecol. Evol.">
        <title>Genomic signatures of mitonuclear coevolution across populations of Tigriopus californicus.</title>
        <authorList>
            <person name="Barreto F.S."/>
            <person name="Watson E.T."/>
            <person name="Lima T.G."/>
            <person name="Willett C.S."/>
            <person name="Edmands S."/>
            <person name="Li W."/>
            <person name="Burton R.S."/>
        </authorList>
    </citation>
    <scope>NUCLEOTIDE SEQUENCE [LARGE SCALE GENOMIC DNA]</scope>
    <source>
        <strain evidence="4 5">San Diego</strain>
    </source>
</reference>
<dbReference type="EMBL" id="VCGU01000458">
    <property type="protein sequence ID" value="TRY62842.1"/>
    <property type="molecule type" value="Genomic_DNA"/>
</dbReference>
<comment type="similarity">
    <text evidence="1">Belongs to the universal ribosomal protein uS11 family.</text>
</comment>
<keyword evidence="3" id="KW-0687">Ribonucleoprotein</keyword>
<dbReference type="GO" id="GO:0006412">
    <property type="term" value="P:translation"/>
    <property type="evidence" value="ECO:0007669"/>
    <property type="project" value="InterPro"/>
</dbReference>
<name>A0A553NBL7_TIGCA</name>
<protein>
    <recommendedName>
        <fullName evidence="6">Ribosomal protein S11</fullName>
    </recommendedName>
</protein>
<dbReference type="Gene3D" id="3.30.420.80">
    <property type="entry name" value="Ribosomal protein S11"/>
    <property type="match status" value="1"/>
</dbReference>